<name>A0A6A6PB49_9PEZI</name>
<dbReference type="EMBL" id="MU001672">
    <property type="protein sequence ID" value="KAF2461194.1"/>
    <property type="molecule type" value="Genomic_DNA"/>
</dbReference>
<reference evidence="1" key="1">
    <citation type="journal article" date="2020" name="Stud. Mycol.">
        <title>101 Dothideomycetes genomes: a test case for predicting lifestyles and emergence of pathogens.</title>
        <authorList>
            <person name="Haridas S."/>
            <person name="Albert R."/>
            <person name="Binder M."/>
            <person name="Bloem J."/>
            <person name="Labutti K."/>
            <person name="Salamov A."/>
            <person name="Andreopoulos B."/>
            <person name="Baker S."/>
            <person name="Barry K."/>
            <person name="Bills G."/>
            <person name="Bluhm B."/>
            <person name="Cannon C."/>
            <person name="Castanera R."/>
            <person name="Culley D."/>
            <person name="Daum C."/>
            <person name="Ezra D."/>
            <person name="Gonzalez J."/>
            <person name="Henrissat B."/>
            <person name="Kuo A."/>
            <person name="Liang C."/>
            <person name="Lipzen A."/>
            <person name="Lutzoni F."/>
            <person name="Magnuson J."/>
            <person name="Mondo S."/>
            <person name="Nolan M."/>
            <person name="Ohm R."/>
            <person name="Pangilinan J."/>
            <person name="Park H.-J."/>
            <person name="Ramirez L."/>
            <person name="Alfaro M."/>
            <person name="Sun H."/>
            <person name="Tritt A."/>
            <person name="Yoshinaga Y."/>
            <person name="Zwiers L.-H."/>
            <person name="Turgeon B."/>
            <person name="Goodwin S."/>
            <person name="Spatafora J."/>
            <person name="Crous P."/>
            <person name="Grigoriev I."/>
        </authorList>
    </citation>
    <scope>NUCLEOTIDE SEQUENCE</scope>
    <source>
        <strain evidence="1">ATCC 16933</strain>
    </source>
</reference>
<proteinExistence type="predicted"/>
<organism evidence="1 2">
    <name type="scientific">Lineolata rhizophorae</name>
    <dbReference type="NCBI Taxonomy" id="578093"/>
    <lineage>
        <taxon>Eukaryota</taxon>
        <taxon>Fungi</taxon>
        <taxon>Dikarya</taxon>
        <taxon>Ascomycota</taxon>
        <taxon>Pezizomycotina</taxon>
        <taxon>Dothideomycetes</taxon>
        <taxon>Dothideomycetes incertae sedis</taxon>
        <taxon>Lineolatales</taxon>
        <taxon>Lineolataceae</taxon>
        <taxon>Lineolata</taxon>
    </lineage>
</organism>
<evidence type="ECO:0000313" key="2">
    <source>
        <dbReference type="Proteomes" id="UP000799766"/>
    </source>
</evidence>
<sequence>MRSQPFYLRGISGRLGVRGVVGSREKFPSHLVSVFMATGSWRLSDFTASFFGWTGWAGRVICKFVLSQTRSEYKCCNFVGNGTWKLGNGDWGIGIFYSSRVVVVASLLFTGRGERVGHESPSEVVDHCPMRLVGARQVARWSGPPLLRASGVHALRRSCFGCLPRTRATAESRKLPSGRCVCLYFFLLRRLCCVRFVRLYRGVVGWWA</sequence>
<keyword evidence="2" id="KW-1185">Reference proteome</keyword>
<evidence type="ECO:0000313" key="1">
    <source>
        <dbReference type="EMBL" id="KAF2461194.1"/>
    </source>
</evidence>
<accession>A0A6A6PB49</accession>
<dbReference type="Proteomes" id="UP000799766">
    <property type="component" value="Unassembled WGS sequence"/>
</dbReference>
<dbReference type="AlphaFoldDB" id="A0A6A6PB49"/>
<gene>
    <name evidence="1" type="ORF">BDY21DRAFT_140719</name>
</gene>
<protein>
    <submittedName>
        <fullName evidence="1">Uncharacterized protein</fullName>
    </submittedName>
</protein>